<feature type="transmembrane region" description="Helical" evidence="6">
    <location>
        <begin position="130"/>
        <end position="148"/>
    </location>
</feature>
<evidence type="ECO:0000256" key="5">
    <source>
        <dbReference type="ARBA" id="ARBA00023136"/>
    </source>
</evidence>
<dbReference type="eggNOG" id="COG0730">
    <property type="taxonomic scope" value="Bacteria"/>
</dbReference>
<keyword evidence="5 6" id="KW-0472">Membrane</keyword>
<dbReference type="InterPro" id="IPR002781">
    <property type="entry name" value="TM_pro_TauE-like"/>
</dbReference>
<dbReference type="PANTHER" id="PTHR43701">
    <property type="entry name" value="MEMBRANE TRANSPORTER PROTEIN MJ0441-RELATED"/>
    <property type="match status" value="1"/>
</dbReference>
<dbReference type="InterPro" id="IPR051598">
    <property type="entry name" value="TSUP/Inactive_protease-like"/>
</dbReference>
<dbReference type="EMBL" id="AZCT01000009">
    <property type="protein sequence ID" value="KRK12223.1"/>
    <property type="molecule type" value="Genomic_DNA"/>
</dbReference>
<evidence type="ECO:0000313" key="8">
    <source>
        <dbReference type="Proteomes" id="UP000051984"/>
    </source>
</evidence>
<dbReference type="PATRIC" id="fig|1423816.3.peg.3095"/>
<dbReference type="GO" id="GO:0005886">
    <property type="term" value="C:plasma membrane"/>
    <property type="evidence" value="ECO:0007669"/>
    <property type="project" value="UniProtKB-SubCell"/>
</dbReference>
<feature type="transmembrane region" description="Helical" evidence="6">
    <location>
        <begin position="42"/>
        <end position="62"/>
    </location>
</feature>
<evidence type="ECO:0000256" key="4">
    <source>
        <dbReference type="ARBA" id="ARBA00022989"/>
    </source>
</evidence>
<keyword evidence="6" id="KW-1003">Cell membrane</keyword>
<comment type="subcellular location">
    <subcellularLocation>
        <location evidence="6">Cell membrane</location>
        <topology evidence="6">Multi-pass membrane protein</topology>
    </subcellularLocation>
    <subcellularLocation>
        <location evidence="1">Membrane</location>
        <topology evidence="1">Multi-pass membrane protein</topology>
    </subcellularLocation>
</comment>
<sequence>MTIVLILLGFLVGAFIMTMGGGGGAFYLGIMTGVAHLSPSTAAATSLFTAIPALAVGCYSHYRTGNMRFHAGNRILLTAVPATIVGSLVAPYIPELIYSWAIAIIFIVLGVQMLRQSFARHAKKTGQPTWFAYVLGIISGLMVGIAGLSGGGPIMAGLMLMGLDMPHAAATSSYALVALSIIGCLLHATQGTIAWTVGGLLMLGSLVGAAITPRILNRFDPRLLTAILRPVLGVLLIVMAVNQVW</sequence>
<gene>
    <name evidence="7" type="ORF">FD51_GL002979</name>
</gene>
<dbReference type="Pfam" id="PF01925">
    <property type="entry name" value="TauE"/>
    <property type="match status" value="1"/>
</dbReference>
<feature type="transmembrane region" description="Helical" evidence="6">
    <location>
        <begin position="168"/>
        <end position="186"/>
    </location>
</feature>
<name>A0A0R1ESU4_LACZE</name>
<feature type="transmembrane region" description="Helical" evidence="6">
    <location>
        <begin position="7"/>
        <end position="30"/>
    </location>
</feature>
<evidence type="ECO:0000256" key="3">
    <source>
        <dbReference type="ARBA" id="ARBA00022692"/>
    </source>
</evidence>
<evidence type="ECO:0000256" key="2">
    <source>
        <dbReference type="ARBA" id="ARBA00009142"/>
    </source>
</evidence>
<feature type="transmembrane region" description="Helical" evidence="6">
    <location>
        <begin position="99"/>
        <end position="118"/>
    </location>
</feature>
<comment type="caution">
    <text evidence="7">The sequence shown here is derived from an EMBL/GenBank/DDBJ whole genome shotgun (WGS) entry which is preliminary data.</text>
</comment>
<feature type="transmembrane region" description="Helical" evidence="6">
    <location>
        <begin position="193"/>
        <end position="211"/>
    </location>
</feature>
<accession>A0A0R1ESU4</accession>
<keyword evidence="3 6" id="KW-0812">Transmembrane</keyword>
<comment type="similarity">
    <text evidence="2 6">Belongs to the 4-toluene sulfonate uptake permease (TSUP) (TC 2.A.102) family.</text>
</comment>
<evidence type="ECO:0000256" key="6">
    <source>
        <dbReference type="RuleBase" id="RU363041"/>
    </source>
</evidence>
<dbReference type="AlphaFoldDB" id="A0A0R1ESU4"/>
<reference evidence="7 8" key="1">
    <citation type="journal article" date="2015" name="Genome Announc.">
        <title>Expanding the biotechnology potential of lactobacilli through comparative genomics of 213 strains and associated genera.</title>
        <authorList>
            <person name="Sun Z."/>
            <person name="Harris H.M."/>
            <person name="McCann A."/>
            <person name="Guo C."/>
            <person name="Argimon S."/>
            <person name="Zhang W."/>
            <person name="Yang X."/>
            <person name="Jeffery I.B."/>
            <person name="Cooney J.C."/>
            <person name="Kagawa T.F."/>
            <person name="Liu W."/>
            <person name="Song Y."/>
            <person name="Salvetti E."/>
            <person name="Wrobel A."/>
            <person name="Rasinkangas P."/>
            <person name="Parkhill J."/>
            <person name="Rea M.C."/>
            <person name="O'Sullivan O."/>
            <person name="Ritari J."/>
            <person name="Douillard F.P."/>
            <person name="Paul Ross R."/>
            <person name="Yang R."/>
            <person name="Briner A.E."/>
            <person name="Felis G.E."/>
            <person name="de Vos W.M."/>
            <person name="Barrangou R."/>
            <person name="Klaenhammer T.R."/>
            <person name="Caufield P.W."/>
            <person name="Cui Y."/>
            <person name="Zhang H."/>
            <person name="O'Toole P.W."/>
        </authorList>
    </citation>
    <scope>NUCLEOTIDE SEQUENCE [LARGE SCALE GENOMIC DNA]</scope>
    <source>
        <strain evidence="7 8">DSM 20178</strain>
    </source>
</reference>
<dbReference type="PANTHER" id="PTHR43701:SF5">
    <property type="entry name" value="MEMBRANE TRANSPORTER PROTEIN-RELATED"/>
    <property type="match status" value="1"/>
</dbReference>
<protein>
    <recommendedName>
        <fullName evidence="6">Probable membrane transporter protein</fullName>
    </recommendedName>
</protein>
<feature type="transmembrane region" description="Helical" evidence="6">
    <location>
        <begin position="74"/>
        <end position="93"/>
    </location>
</feature>
<dbReference type="Proteomes" id="UP000051984">
    <property type="component" value="Unassembled WGS sequence"/>
</dbReference>
<evidence type="ECO:0000256" key="1">
    <source>
        <dbReference type="ARBA" id="ARBA00004141"/>
    </source>
</evidence>
<evidence type="ECO:0000313" key="7">
    <source>
        <dbReference type="EMBL" id="KRK12223.1"/>
    </source>
</evidence>
<proteinExistence type="inferred from homology"/>
<organism evidence="7 8">
    <name type="scientific">Lacticaseibacillus zeae DSM 20178 = KCTC 3804</name>
    <dbReference type="NCBI Taxonomy" id="1423816"/>
    <lineage>
        <taxon>Bacteria</taxon>
        <taxon>Bacillati</taxon>
        <taxon>Bacillota</taxon>
        <taxon>Bacilli</taxon>
        <taxon>Lactobacillales</taxon>
        <taxon>Lactobacillaceae</taxon>
        <taxon>Lacticaseibacillus</taxon>
    </lineage>
</organism>
<keyword evidence="4 6" id="KW-1133">Transmembrane helix</keyword>
<dbReference type="RefSeq" id="WP_010491374.1">
    <property type="nucleotide sequence ID" value="NZ_AZCT01000009.1"/>
</dbReference>
<feature type="transmembrane region" description="Helical" evidence="6">
    <location>
        <begin position="223"/>
        <end position="241"/>
    </location>
</feature>